<feature type="chain" id="PRO_5015576014" description="Porin" evidence="1">
    <location>
        <begin position="22"/>
        <end position="193"/>
    </location>
</feature>
<accession>A0A2T5MHA3</accession>
<protein>
    <recommendedName>
        <fullName evidence="4">Porin</fullName>
    </recommendedName>
</protein>
<dbReference type="AlphaFoldDB" id="A0A2T5MHA3"/>
<comment type="caution">
    <text evidence="2">The sequence shown here is derived from an EMBL/GenBank/DDBJ whole genome shotgun (WGS) entry which is preliminary data.</text>
</comment>
<evidence type="ECO:0008006" key="4">
    <source>
        <dbReference type="Google" id="ProtNLM"/>
    </source>
</evidence>
<dbReference type="RefSeq" id="WP_107939148.1">
    <property type="nucleotide sequence ID" value="NZ_QANS01000002.1"/>
</dbReference>
<evidence type="ECO:0000256" key="1">
    <source>
        <dbReference type="SAM" id="SignalP"/>
    </source>
</evidence>
<dbReference type="EMBL" id="QANS01000002">
    <property type="protein sequence ID" value="PTU31958.1"/>
    <property type="molecule type" value="Genomic_DNA"/>
</dbReference>
<reference evidence="2 3" key="1">
    <citation type="submission" date="2018-04" db="EMBL/GenBank/DDBJ databases">
        <title>Novel species isolated from glacier.</title>
        <authorList>
            <person name="Liu Q."/>
            <person name="Xin Y.-H."/>
        </authorList>
    </citation>
    <scope>NUCLEOTIDE SEQUENCE [LARGE SCALE GENOMIC DNA]</scope>
    <source>
        <strain evidence="2 3">GT1R17</strain>
    </source>
</reference>
<gene>
    <name evidence="2" type="ORF">CJD38_04550</name>
</gene>
<dbReference type="Pfam" id="PF07437">
    <property type="entry name" value="YfaZ"/>
    <property type="match status" value="1"/>
</dbReference>
<organism evidence="2 3">
    <name type="scientific">Stenotrophobium rhamnosiphilum</name>
    <dbReference type="NCBI Taxonomy" id="2029166"/>
    <lineage>
        <taxon>Bacteria</taxon>
        <taxon>Pseudomonadati</taxon>
        <taxon>Pseudomonadota</taxon>
        <taxon>Gammaproteobacteria</taxon>
        <taxon>Nevskiales</taxon>
        <taxon>Nevskiaceae</taxon>
        <taxon>Stenotrophobium</taxon>
    </lineage>
</organism>
<evidence type="ECO:0000313" key="3">
    <source>
        <dbReference type="Proteomes" id="UP000244248"/>
    </source>
</evidence>
<dbReference type="InterPro" id="IPR009998">
    <property type="entry name" value="YfaZ"/>
</dbReference>
<feature type="signal peptide" evidence="1">
    <location>
        <begin position="1"/>
        <end position="21"/>
    </location>
</feature>
<sequence length="193" mass="20053">MKKVAAVMGAMLGLSAMGAQAGILDLGLGNNSFRGAYSDALNTILPSTVGNGQFDVGLIAKPRSSDDFYQVHGGVVLTGDPGLKGVNVGVGLGGRLLYVYRDGANGGALALGGQIEARVPNYDRFGITASSYYAPSVLSVGSLDRSWENAIALDYELIHGGAVYVGYRNVRQDIGGSNRSSDSGVNLGFRLKF</sequence>
<evidence type="ECO:0000313" key="2">
    <source>
        <dbReference type="EMBL" id="PTU31958.1"/>
    </source>
</evidence>
<dbReference type="OrthoDB" id="6119976at2"/>
<proteinExistence type="predicted"/>
<keyword evidence="3" id="KW-1185">Reference proteome</keyword>
<dbReference type="Proteomes" id="UP000244248">
    <property type="component" value="Unassembled WGS sequence"/>
</dbReference>
<name>A0A2T5MHA3_9GAMM</name>
<keyword evidence="1" id="KW-0732">Signal</keyword>